<name>A0A0A8XYK5_ARUDO</name>
<dbReference type="EMBL" id="GBRH01278944">
    <property type="protein sequence ID" value="JAD18951.1"/>
    <property type="molecule type" value="Transcribed_RNA"/>
</dbReference>
<reference evidence="1" key="2">
    <citation type="journal article" date="2015" name="Data Brief">
        <title>Shoot transcriptome of the giant reed, Arundo donax.</title>
        <authorList>
            <person name="Barrero R.A."/>
            <person name="Guerrero F.D."/>
            <person name="Moolhuijzen P."/>
            <person name="Goolsby J.A."/>
            <person name="Tidwell J."/>
            <person name="Bellgard S.E."/>
            <person name="Bellgard M.I."/>
        </authorList>
    </citation>
    <scope>NUCLEOTIDE SEQUENCE</scope>
    <source>
        <tissue evidence="1">Shoot tissue taken approximately 20 cm above the soil surface</tissue>
    </source>
</reference>
<sequence>MLRVCLVQSQGGIGWTHP</sequence>
<proteinExistence type="predicted"/>
<protein>
    <submittedName>
        <fullName evidence="1">Uncharacterized protein</fullName>
    </submittedName>
</protein>
<organism evidence="1">
    <name type="scientific">Arundo donax</name>
    <name type="common">Giant reed</name>
    <name type="synonym">Donax arundinaceus</name>
    <dbReference type="NCBI Taxonomy" id="35708"/>
    <lineage>
        <taxon>Eukaryota</taxon>
        <taxon>Viridiplantae</taxon>
        <taxon>Streptophyta</taxon>
        <taxon>Embryophyta</taxon>
        <taxon>Tracheophyta</taxon>
        <taxon>Spermatophyta</taxon>
        <taxon>Magnoliopsida</taxon>
        <taxon>Liliopsida</taxon>
        <taxon>Poales</taxon>
        <taxon>Poaceae</taxon>
        <taxon>PACMAD clade</taxon>
        <taxon>Arundinoideae</taxon>
        <taxon>Arundineae</taxon>
        <taxon>Arundo</taxon>
    </lineage>
</organism>
<accession>A0A0A8XYK5</accession>
<dbReference type="AlphaFoldDB" id="A0A0A8XYK5"/>
<reference evidence="1" key="1">
    <citation type="submission" date="2014-09" db="EMBL/GenBank/DDBJ databases">
        <authorList>
            <person name="Magalhaes I.L.F."/>
            <person name="Oliveira U."/>
            <person name="Santos F.R."/>
            <person name="Vidigal T.H.D.A."/>
            <person name="Brescovit A.D."/>
            <person name="Santos A.J."/>
        </authorList>
    </citation>
    <scope>NUCLEOTIDE SEQUENCE</scope>
    <source>
        <tissue evidence="1">Shoot tissue taken approximately 20 cm above the soil surface</tissue>
    </source>
</reference>
<evidence type="ECO:0000313" key="1">
    <source>
        <dbReference type="EMBL" id="JAD18951.1"/>
    </source>
</evidence>